<dbReference type="STRING" id="225849.swp_2686"/>
<dbReference type="RefSeq" id="WP_020912774.1">
    <property type="nucleotide sequence ID" value="NC_011566.1"/>
</dbReference>
<dbReference type="HOGENOM" id="CLU_077940_0_0_6"/>
<proteinExistence type="predicted"/>
<organism evidence="1 2">
    <name type="scientific">Shewanella piezotolerans (strain WP3 / JCM 13877)</name>
    <dbReference type="NCBI Taxonomy" id="225849"/>
    <lineage>
        <taxon>Bacteria</taxon>
        <taxon>Pseudomonadati</taxon>
        <taxon>Pseudomonadota</taxon>
        <taxon>Gammaproteobacteria</taxon>
        <taxon>Alteromonadales</taxon>
        <taxon>Shewanellaceae</taxon>
        <taxon>Shewanella</taxon>
    </lineage>
</organism>
<accession>B8CMM8</accession>
<dbReference type="AlphaFoldDB" id="B8CMM8"/>
<dbReference type="KEGG" id="swp:swp_2686"/>
<reference evidence="1 2" key="1">
    <citation type="journal article" date="2008" name="PLoS ONE">
        <title>Environmental adaptation: genomic analysis of the piezotolerant and psychrotolerant deep-sea iron reducing bacterium Shewanella piezotolerans WP3.</title>
        <authorList>
            <person name="Wang F."/>
            <person name="Wang J."/>
            <person name="Jian H."/>
            <person name="Zhang B."/>
            <person name="Li S."/>
            <person name="Wang F."/>
            <person name="Zeng X."/>
            <person name="Gao L."/>
            <person name="Bartlett D.H."/>
            <person name="Yu J."/>
            <person name="Hu S."/>
            <person name="Xiao X."/>
        </authorList>
    </citation>
    <scope>NUCLEOTIDE SEQUENCE [LARGE SCALE GENOMIC DNA]</scope>
    <source>
        <strain evidence="2">WP3 / JCM 13877</strain>
    </source>
</reference>
<dbReference type="OrthoDB" id="191143at2"/>
<dbReference type="Pfam" id="PF13557">
    <property type="entry name" value="Phenol_MetA_deg"/>
    <property type="match status" value="1"/>
</dbReference>
<protein>
    <recommendedName>
        <fullName evidence="3">Transporter</fullName>
    </recommendedName>
</protein>
<evidence type="ECO:0000313" key="2">
    <source>
        <dbReference type="Proteomes" id="UP000000753"/>
    </source>
</evidence>
<sequence>MENSHNKNNKLLSFGLLSVAMTATTCIAQDLEPRSYTNIPIGMNFLVLGAAHSEGELSPAPTAPIDNADININAAVVGYAHTFSLAGKSSKIDMTASRLCYKGSADFQGEPVTADRCGYGDANVRLSWNFFGAPALKPADFSKWKQGIVIGTSLQITAPTGSYDKDKLLNAGANRWIFRPGLGMSHKIGDWYYDLIASVRFYGDNDEYFNEVKLKQDPQYTLQGHLIYNFSRGHWLSLNGNFYFGGETHKDDVDSFDSQENSRFGITYSAPINRSNSIKLYASTGIVTQVGSDFDTFGAVWQYIF</sequence>
<evidence type="ECO:0000313" key="1">
    <source>
        <dbReference type="EMBL" id="ACJ29418.1"/>
    </source>
</evidence>
<gene>
    <name evidence="1" type="ordered locus">swp_2686</name>
</gene>
<keyword evidence="2" id="KW-1185">Reference proteome</keyword>
<dbReference type="Proteomes" id="UP000000753">
    <property type="component" value="Chromosome"/>
</dbReference>
<dbReference type="InterPro" id="IPR025737">
    <property type="entry name" value="FApF"/>
</dbReference>
<name>B8CMM8_SHEPW</name>
<evidence type="ECO:0008006" key="3">
    <source>
        <dbReference type="Google" id="ProtNLM"/>
    </source>
</evidence>
<dbReference type="EMBL" id="CP000472">
    <property type="protein sequence ID" value="ACJ29418.1"/>
    <property type="molecule type" value="Genomic_DNA"/>
</dbReference>
<dbReference type="eggNOG" id="COG4313">
    <property type="taxonomic scope" value="Bacteria"/>
</dbReference>